<keyword evidence="5" id="KW-1185">Reference proteome</keyword>
<evidence type="ECO:0000256" key="1">
    <source>
        <dbReference type="SAM" id="MobiDB-lite"/>
    </source>
</evidence>
<dbReference type="OrthoDB" id="10265800at2759"/>
<dbReference type="WBParaSite" id="DME_0000804401-mRNA-1">
    <property type="protein sequence ID" value="DME_0000804401-mRNA-1"/>
    <property type="gene ID" value="DME_0000804401"/>
</dbReference>
<reference evidence="3 5" key="2">
    <citation type="submission" date="2018-11" db="EMBL/GenBank/DDBJ databases">
        <authorList>
            <consortium name="Pathogen Informatics"/>
        </authorList>
    </citation>
    <scope>NUCLEOTIDE SEQUENCE [LARGE SCALE GENOMIC DNA]</scope>
</reference>
<evidence type="ECO:0000313" key="6">
    <source>
        <dbReference type="WBParaSite" id="DME_0000804401-mRNA-1"/>
    </source>
</evidence>
<dbReference type="EMBL" id="UYYG01000048">
    <property type="protein sequence ID" value="VDN52196.1"/>
    <property type="molecule type" value="Genomic_DNA"/>
</dbReference>
<organism evidence="4 6">
    <name type="scientific">Dracunculus medinensis</name>
    <name type="common">Guinea worm</name>
    <dbReference type="NCBI Taxonomy" id="318479"/>
    <lineage>
        <taxon>Eukaryota</taxon>
        <taxon>Metazoa</taxon>
        <taxon>Ecdysozoa</taxon>
        <taxon>Nematoda</taxon>
        <taxon>Chromadorea</taxon>
        <taxon>Rhabditida</taxon>
        <taxon>Spirurina</taxon>
        <taxon>Dracunculoidea</taxon>
        <taxon>Dracunculidae</taxon>
        <taxon>Dracunculus</taxon>
    </lineage>
</organism>
<gene>
    <name evidence="3" type="ORF">DME_LOCUS2169</name>
</gene>
<sequence>MQIFAIRILIVVFYIENICFSSGFTNLAKQTNRQNETNSYGTHRKRKNKESSESSSESDSQSDENFDNAGDYYGSLHISKIASGFVNKKTFECPRVKTTLHTGDNVANLSPEDINIIAALGDSLATGQGLWLGTNINFRGAAFPIGADANIDGLVTFPNILLEFNEKLYGVSHGMGTREQLPDYQLNCAEDGAKTSDLFDQAKLLIHRLYQNEGKKDRLKNFWIMVTIVVGTEEVCPT</sequence>
<accession>A0A0N4UK22</accession>
<evidence type="ECO:0000256" key="2">
    <source>
        <dbReference type="SAM" id="SignalP"/>
    </source>
</evidence>
<reference evidence="6" key="1">
    <citation type="submission" date="2017-02" db="UniProtKB">
        <authorList>
            <consortium name="WormBaseParasite"/>
        </authorList>
    </citation>
    <scope>IDENTIFICATION</scope>
</reference>
<evidence type="ECO:0000313" key="3">
    <source>
        <dbReference type="EMBL" id="VDN52196.1"/>
    </source>
</evidence>
<dbReference type="InterPro" id="IPR001087">
    <property type="entry name" value="GDSL"/>
</dbReference>
<dbReference type="AlphaFoldDB" id="A0A0N4UK22"/>
<dbReference type="Proteomes" id="UP000274756">
    <property type="component" value="Unassembled WGS sequence"/>
</dbReference>
<evidence type="ECO:0000313" key="4">
    <source>
        <dbReference type="Proteomes" id="UP000038040"/>
    </source>
</evidence>
<dbReference type="GO" id="GO:0006644">
    <property type="term" value="P:phospholipid metabolic process"/>
    <property type="evidence" value="ECO:0007669"/>
    <property type="project" value="TreeGrafter"/>
</dbReference>
<dbReference type="STRING" id="318479.A0A0N4UK22"/>
<dbReference type="Pfam" id="PF00657">
    <property type="entry name" value="Lipase_GDSL"/>
    <property type="match status" value="1"/>
</dbReference>
<feature type="chain" id="PRO_5041160709" evidence="2">
    <location>
        <begin position="24"/>
        <end position="238"/>
    </location>
</feature>
<keyword evidence="2" id="KW-0732">Signal</keyword>
<protein>
    <submittedName>
        <fullName evidence="6">Triacylglycerol lipase</fullName>
    </submittedName>
</protein>
<name>A0A0N4UK22_DRAME</name>
<evidence type="ECO:0000313" key="5">
    <source>
        <dbReference type="Proteomes" id="UP000274756"/>
    </source>
</evidence>
<dbReference type="Proteomes" id="UP000038040">
    <property type="component" value="Unplaced"/>
</dbReference>
<dbReference type="GO" id="GO:0004620">
    <property type="term" value="F:phospholipase activity"/>
    <property type="evidence" value="ECO:0007669"/>
    <property type="project" value="InterPro"/>
</dbReference>
<feature type="region of interest" description="Disordered" evidence="1">
    <location>
        <begin position="33"/>
        <end position="64"/>
    </location>
</feature>
<proteinExistence type="predicted"/>
<dbReference type="InterPro" id="IPR038885">
    <property type="entry name" value="PLB1"/>
</dbReference>
<dbReference type="PANTHER" id="PTHR21325">
    <property type="entry name" value="PHOSPHOLIPASE B, PLB1"/>
    <property type="match status" value="1"/>
</dbReference>
<dbReference type="PANTHER" id="PTHR21325:SF23">
    <property type="entry name" value="LIPASE_GDSL DOMAIN-CONTAINING PROTEIN"/>
    <property type="match status" value="1"/>
</dbReference>
<feature type="signal peptide" evidence="2">
    <location>
        <begin position="1"/>
        <end position="23"/>
    </location>
</feature>